<dbReference type="Proteomes" id="UP000648984">
    <property type="component" value="Unassembled WGS sequence"/>
</dbReference>
<dbReference type="InterPro" id="IPR036065">
    <property type="entry name" value="BolA-like_sf"/>
</dbReference>
<keyword evidence="3" id="KW-1185">Reference proteome</keyword>
<dbReference type="EMBL" id="WTVQ01000043">
    <property type="protein sequence ID" value="NMG76877.1"/>
    <property type="molecule type" value="Genomic_DNA"/>
</dbReference>
<name>A0ABX1QHK7_9RHOO</name>
<reference evidence="2 3" key="1">
    <citation type="submission" date="2019-12" db="EMBL/GenBank/DDBJ databases">
        <title>Comparative genomics gives insights into the taxonomy of the Azoarcus-Aromatoleum group and reveals separate origins of nif in the plant-associated Azoarcus and non-plant-associated Aromatoleum sub-groups.</title>
        <authorList>
            <person name="Lafos M."/>
            <person name="Maluk M."/>
            <person name="Batista M."/>
            <person name="Junghare M."/>
            <person name="Carmona M."/>
            <person name="Faoro H."/>
            <person name="Cruz L.M."/>
            <person name="Battistoni F."/>
            <person name="De Souza E."/>
            <person name="Pedrosa F."/>
            <person name="Chen W.-M."/>
            <person name="Poole P.S."/>
            <person name="Dixon R.A."/>
            <person name="James E.K."/>
        </authorList>
    </citation>
    <scope>NUCLEOTIDE SEQUENCE [LARGE SCALE GENOMIC DNA]</scope>
    <source>
        <strain evidence="2 3">22Lin</strain>
    </source>
</reference>
<dbReference type="Gene3D" id="3.30.300.90">
    <property type="entry name" value="BolA-like"/>
    <property type="match status" value="1"/>
</dbReference>
<accession>A0ABX1QHK7</accession>
<gene>
    <name evidence="2" type="ORF">GPA25_19160</name>
</gene>
<dbReference type="RefSeq" id="WP_169262015.1">
    <property type="nucleotide sequence ID" value="NZ_WTVQ01000043.1"/>
</dbReference>
<dbReference type="PIRSF" id="PIRSF003113">
    <property type="entry name" value="BolA"/>
    <property type="match status" value="1"/>
</dbReference>
<evidence type="ECO:0000313" key="3">
    <source>
        <dbReference type="Proteomes" id="UP000648984"/>
    </source>
</evidence>
<dbReference type="InterPro" id="IPR002634">
    <property type="entry name" value="BolA"/>
</dbReference>
<comment type="caution">
    <text evidence="2">The sequence shown here is derived from an EMBL/GenBank/DDBJ whole genome shotgun (WGS) entry which is preliminary data.</text>
</comment>
<evidence type="ECO:0000256" key="1">
    <source>
        <dbReference type="RuleBase" id="RU003860"/>
    </source>
</evidence>
<comment type="similarity">
    <text evidence="1">Belongs to the BolA/IbaG family.</text>
</comment>
<dbReference type="PANTHER" id="PTHR46230:SF7">
    <property type="entry name" value="BOLA-LIKE PROTEIN 1"/>
    <property type="match status" value="1"/>
</dbReference>
<organism evidence="2 3">
    <name type="scientific">Aromatoleum diolicum</name>
    <dbReference type="NCBI Taxonomy" id="75796"/>
    <lineage>
        <taxon>Bacteria</taxon>
        <taxon>Pseudomonadati</taxon>
        <taxon>Pseudomonadota</taxon>
        <taxon>Betaproteobacteria</taxon>
        <taxon>Rhodocyclales</taxon>
        <taxon>Rhodocyclaceae</taxon>
        <taxon>Aromatoleum</taxon>
    </lineage>
</organism>
<dbReference type="Pfam" id="PF01722">
    <property type="entry name" value="BolA"/>
    <property type="match status" value="1"/>
</dbReference>
<dbReference type="SUPFAM" id="SSF82657">
    <property type="entry name" value="BolA-like"/>
    <property type="match status" value="1"/>
</dbReference>
<protein>
    <submittedName>
        <fullName evidence="2">BolA/IbaG family iron-sulfur metabolism protein</fullName>
    </submittedName>
</protein>
<proteinExistence type="inferred from homology"/>
<evidence type="ECO:0000313" key="2">
    <source>
        <dbReference type="EMBL" id="NMG76877.1"/>
    </source>
</evidence>
<sequence length="96" mass="10465">MSVIDEIRQRLAVLDPVSIEIEDDSALHAGHAGARGGGGHYSMTMVSNQFQGKNTVARHRLIYGALGELMRTRIHALAIRALTAEEASIQLTQKEL</sequence>
<dbReference type="PANTHER" id="PTHR46230">
    <property type="match status" value="1"/>
</dbReference>